<keyword evidence="2" id="KW-1185">Reference proteome</keyword>
<dbReference type="SUPFAM" id="SSF53756">
    <property type="entry name" value="UDP-Glycosyltransferase/glycogen phosphorylase"/>
    <property type="match status" value="1"/>
</dbReference>
<dbReference type="GO" id="GO:0005829">
    <property type="term" value="C:cytosol"/>
    <property type="evidence" value="ECO:0007669"/>
    <property type="project" value="TreeGrafter"/>
</dbReference>
<dbReference type="WBParaSite" id="scaffold5022_cov248.g8967">
    <property type="protein sequence ID" value="scaffold5022_cov248.g8967"/>
    <property type="gene ID" value="scaffold5022_cov248.g8967"/>
</dbReference>
<name>A0A915MVK3_MELJA</name>
<dbReference type="InterPro" id="IPR001830">
    <property type="entry name" value="Glyco_trans_20"/>
</dbReference>
<protein>
    <submittedName>
        <fullName evidence="3">Trehalose-6-phosphate synthase</fullName>
    </submittedName>
</protein>
<dbReference type="AlphaFoldDB" id="A0A915MVK3"/>
<dbReference type="GO" id="GO:0004805">
    <property type="term" value="F:trehalose-phosphatase activity"/>
    <property type="evidence" value="ECO:0007669"/>
    <property type="project" value="TreeGrafter"/>
</dbReference>
<accession>A0A915MVK3</accession>
<proteinExistence type="predicted"/>
<dbReference type="Gene3D" id="3.40.50.2000">
    <property type="entry name" value="Glycogen Phosphorylase B"/>
    <property type="match status" value="1"/>
</dbReference>
<feature type="region of interest" description="Disordered" evidence="1">
    <location>
        <begin position="216"/>
        <end position="235"/>
    </location>
</feature>
<evidence type="ECO:0000313" key="2">
    <source>
        <dbReference type="Proteomes" id="UP000887561"/>
    </source>
</evidence>
<dbReference type="Pfam" id="PF00982">
    <property type="entry name" value="Glyco_transf_20"/>
    <property type="match status" value="1"/>
</dbReference>
<feature type="region of interest" description="Disordered" evidence="1">
    <location>
        <begin position="169"/>
        <end position="207"/>
    </location>
</feature>
<dbReference type="GO" id="GO:0003825">
    <property type="term" value="F:alpha,alpha-trehalose-phosphate synthase (UDP-forming) activity"/>
    <property type="evidence" value="ECO:0007669"/>
    <property type="project" value="TreeGrafter"/>
</dbReference>
<dbReference type="PANTHER" id="PTHR10788">
    <property type="entry name" value="TREHALOSE-6-PHOSPHATE SYNTHASE"/>
    <property type="match status" value="1"/>
</dbReference>
<reference evidence="3" key="1">
    <citation type="submission" date="2022-11" db="UniProtKB">
        <authorList>
            <consortium name="WormBaseParasite"/>
        </authorList>
    </citation>
    <scope>IDENTIFICATION</scope>
</reference>
<evidence type="ECO:0000313" key="3">
    <source>
        <dbReference type="WBParaSite" id="scaffold5022_cov248.g8967"/>
    </source>
</evidence>
<feature type="compositionally biased region" description="Basic and acidic residues" evidence="1">
    <location>
        <begin position="196"/>
        <end position="207"/>
    </location>
</feature>
<feature type="compositionally biased region" description="Polar residues" evidence="1">
    <location>
        <begin position="182"/>
        <end position="195"/>
    </location>
</feature>
<evidence type="ECO:0000256" key="1">
    <source>
        <dbReference type="SAM" id="MobiDB-lite"/>
    </source>
</evidence>
<dbReference type="PANTHER" id="PTHR10788:SF106">
    <property type="entry name" value="BCDNA.GH08860"/>
    <property type="match status" value="1"/>
</dbReference>
<dbReference type="GO" id="GO:0005992">
    <property type="term" value="P:trehalose biosynthetic process"/>
    <property type="evidence" value="ECO:0007669"/>
    <property type="project" value="InterPro"/>
</dbReference>
<dbReference type="Proteomes" id="UP000887561">
    <property type="component" value="Unplaced"/>
</dbReference>
<organism evidence="2 3">
    <name type="scientific">Meloidogyne javanica</name>
    <name type="common">Root-knot nematode worm</name>
    <dbReference type="NCBI Taxonomy" id="6303"/>
    <lineage>
        <taxon>Eukaryota</taxon>
        <taxon>Metazoa</taxon>
        <taxon>Ecdysozoa</taxon>
        <taxon>Nematoda</taxon>
        <taxon>Chromadorea</taxon>
        <taxon>Rhabditida</taxon>
        <taxon>Tylenchina</taxon>
        <taxon>Tylenchomorpha</taxon>
        <taxon>Tylenchoidea</taxon>
        <taxon>Meloidogynidae</taxon>
        <taxon>Meloidogyninae</taxon>
        <taxon>Meloidogyne</taxon>
        <taxon>Meloidogyne incognita group</taxon>
    </lineage>
</organism>
<sequence>MEGSTNTTTGGKHDIKTHEDCAKNAVLKALKSLESADGLSDDCTFAQAMTDGIEILVNVWRKRDSKSEIAFQGILSSLEYCLQHSFETVDHFENFVNILGYNTVQFWRAAIPYIYESDMAHGTKYRDALLFSLTLHDVNTGRNRLKEFYAAVPGIRKSLLGSSAKRFNETSNKLSPAPVSFSLDNNENNDQIEGQNKSENESSHPFEIRREKRMSIASSDTSDRHHPTVFDGTEAIPSGGIVNTQHFQQRVINVSNAPPVALKQSESGEWEIKQGSGGLVSCVDPVMAVNPENMWLANLGMNIDKFKITSTEYIEKIDPSMEKIDPTYISVPTTNTLGLPLMKQALADVLFHVIADDDLKEENEPADKRQIREEMSLLGVLNTYNRGNYKLNPVIVQEQDYNVYYGGISNGLLWPAMHNLAEYILPEYKDTKTLREHWFSYVRVNYQFAIDAVRNSRPQDFIWIHDYHLMLTGMIMQSLDRNLEIGFFLHIPFQPPDDFFTTYKIVAFPILRGLLRFTKVGFQTHRDRTKFIELVKSYLPTAKVKTEDKLDVIVVTYQGWSCSLGVFPVSIKNEDFLRVARDPVVIERSQQIRKQ</sequence>